<keyword evidence="9" id="KW-0663">Pyridoxal phosphate</keyword>
<dbReference type="NCBIfam" id="NF002841">
    <property type="entry name" value="PRK03080.1-2"/>
    <property type="match status" value="1"/>
</dbReference>
<proteinExistence type="inferred from homology"/>
<evidence type="ECO:0000256" key="2">
    <source>
        <dbReference type="ARBA" id="ARBA00005099"/>
    </source>
</evidence>
<evidence type="ECO:0000256" key="9">
    <source>
        <dbReference type="ARBA" id="ARBA00022898"/>
    </source>
</evidence>
<dbReference type="GO" id="GO:0004760">
    <property type="term" value="F:L-serine-pyruvate transaminase activity"/>
    <property type="evidence" value="ECO:0007669"/>
    <property type="project" value="TreeGrafter"/>
</dbReference>
<evidence type="ECO:0000256" key="3">
    <source>
        <dbReference type="ARBA" id="ARBA00006904"/>
    </source>
</evidence>
<dbReference type="Gene3D" id="3.40.640.10">
    <property type="entry name" value="Type I PLP-dependent aspartate aminotransferase-like (Major domain)"/>
    <property type="match status" value="1"/>
</dbReference>
<dbReference type="InterPro" id="IPR015424">
    <property type="entry name" value="PyrdxlP-dep_Trfase"/>
</dbReference>
<dbReference type="GO" id="GO:0019265">
    <property type="term" value="P:glycine biosynthetic process, by transamination of glyoxylate"/>
    <property type="evidence" value="ECO:0007669"/>
    <property type="project" value="TreeGrafter"/>
</dbReference>
<dbReference type="EC" id="2.6.1.52" evidence="4"/>
<evidence type="ECO:0000256" key="7">
    <source>
        <dbReference type="ARBA" id="ARBA00022605"/>
    </source>
</evidence>
<dbReference type="InterPro" id="IPR006271">
    <property type="entry name" value="Pser_aminoTfrase_methanosarc"/>
</dbReference>
<keyword evidence="5" id="KW-0963">Cytoplasm</keyword>
<name>A0AAQ0HG76_PARVE</name>
<accession>A0AAQ0HG76</accession>
<comment type="cofactor">
    <cofactor evidence="1">
        <name>pyridoxal 5'-phosphate</name>
        <dbReference type="ChEBI" id="CHEBI:597326"/>
    </cofactor>
</comment>
<evidence type="ECO:0000313" key="13">
    <source>
        <dbReference type="Proteomes" id="UP000256794"/>
    </source>
</evidence>
<evidence type="ECO:0000256" key="6">
    <source>
        <dbReference type="ARBA" id="ARBA00022576"/>
    </source>
</evidence>
<evidence type="ECO:0000256" key="8">
    <source>
        <dbReference type="ARBA" id="ARBA00022679"/>
    </source>
</evidence>
<dbReference type="InterPro" id="IPR015422">
    <property type="entry name" value="PyrdxlP-dep_Trfase_small"/>
</dbReference>
<organism evidence="12 13">
    <name type="scientific">Paracoccus versutus</name>
    <name type="common">Thiobacillus versutus</name>
    <dbReference type="NCBI Taxonomy" id="34007"/>
    <lineage>
        <taxon>Bacteria</taxon>
        <taxon>Pseudomonadati</taxon>
        <taxon>Pseudomonadota</taxon>
        <taxon>Alphaproteobacteria</taxon>
        <taxon>Rhodobacterales</taxon>
        <taxon>Paracoccaceae</taxon>
        <taxon>Paracoccus</taxon>
    </lineage>
</organism>
<dbReference type="NCBIfam" id="TIGR01365">
    <property type="entry name" value="serC_2"/>
    <property type="match status" value="1"/>
</dbReference>
<protein>
    <recommendedName>
        <fullName evidence="4">phosphoserine transaminase</fullName>
        <ecNumber evidence="4">2.6.1.52</ecNumber>
    </recommendedName>
</protein>
<dbReference type="PIRSF" id="PIRSF000525">
    <property type="entry name" value="SerC"/>
    <property type="match status" value="1"/>
</dbReference>
<dbReference type="RefSeq" id="WP_036754314.1">
    <property type="nucleotide sequence ID" value="NZ_CP035284.1"/>
</dbReference>
<dbReference type="AlphaFoldDB" id="A0AAQ0HG76"/>
<keyword evidence="6 12" id="KW-0032">Aminotransferase</keyword>
<dbReference type="PANTHER" id="PTHR21152">
    <property type="entry name" value="AMINOTRANSFERASE CLASS V"/>
    <property type="match status" value="1"/>
</dbReference>
<keyword evidence="10" id="KW-0718">Serine biosynthesis</keyword>
<dbReference type="CDD" id="cd01494">
    <property type="entry name" value="AAT_I"/>
    <property type="match status" value="1"/>
</dbReference>
<evidence type="ECO:0000256" key="4">
    <source>
        <dbReference type="ARBA" id="ARBA00013030"/>
    </source>
</evidence>
<dbReference type="GO" id="GO:0008453">
    <property type="term" value="F:alanine-glyoxylate transaminase activity"/>
    <property type="evidence" value="ECO:0007669"/>
    <property type="project" value="TreeGrafter"/>
</dbReference>
<dbReference type="EMBL" id="QUMX01000021">
    <property type="protein sequence ID" value="REG45337.1"/>
    <property type="molecule type" value="Genomic_DNA"/>
</dbReference>
<dbReference type="Proteomes" id="UP000256794">
    <property type="component" value="Unassembled WGS sequence"/>
</dbReference>
<dbReference type="PANTHER" id="PTHR21152:SF40">
    <property type="entry name" value="ALANINE--GLYOXYLATE AMINOTRANSFERASE"/>
    <property type="match status" value="1"/>
</dbReference>
<reference evidence="12 13" key="1">
    <citation type="submission" date="2018-08" db="EMBL/GenBank/DDBJ databases">
        <title>Genomic Encyclopedia of Archaeal and Bacterial Type Strains, Phase II (KMG-II): from individual species to whole genera.</title>
        <authorList>
            <person name="Goeker M."/>
        </authorList>
    </citation>
    <scope>NUCLEOTIDE SEQUENCE [LARGE SCALE GENOMIC DNA]</scope>
    <source>
        <strain evidence="12 13">DSM 582</strain>
    </source>
</reference>
<keyword evidence="7" id="KW-0028">Amino-acid biosynthesis</keyword>
<dbReference type="SUPFAM" id="SSF53383">
    <property type="entry name" value="PLP-dependent transferases"/>
    <property type="match status" value="1"/>
</dbReference>
<comment type="pathway">
    <text evidence="2">Amino-acid biosynthesis; L-serine biosynthesis; L-serine from 3-phospho-D-glycerate: step 2/3.</text>
</comment>
<evidence type="ECO:0000256" key="1">
    <source>
        <dbReference type="ARBA" id="ARBA00001933"/>
    </source>
</evidence>
<dbReference type="InterPro" id="IPR015421">
    <property type="entry name" value="PyrdxlP-dep_Trfase_major"/>
</dbReference>
<comment type="caution">
    <text evidence="12">The sequence shown here is derived from an EMBL/GenBank/DDBJ whole genome shotgun (WGS) entry which is preliminary data.</text>
</comment>
<dbReference type="Gene3D" id="3.90.1150.10">
    <property type="entry name" value="Aspartate Aminotransferase, domain 1"/>
    <property type="match status" value="1"/>
</dbReference>
<dbReference type="InterPro" id="IPR022278">
    <property type="entry name" value="Pser_aminoTfrase"/>
</dbReference>
<gene>
    <name evidence="12" type="ORF">ATH84_102139</name>
</gene>
<dbReference type="GO" id="GO:0006564">
    <property type="term" value="P:L-serine biosynthetic process"/>
    <property type="evidence" value="ECO:0007669"/>
    <property type="project" value="UniProtKB-KW"/>
</dbReference>
<evidence type="ECO:0000256" key="10">
    <source>
        <dbReference type="ARBA" id="ARBA00023299"/>
    </source>
</evidence>
<keyword evidence="8" id="KW-0808">Transferase</keyword>
<comment type="catalytic activity">
    <reaction evidence="11">
        <text>O-phospho-L-serine + 2-oxoglutarate = 3-phosphooxypyruvate + L-glutamate</text>
        <dbReference type="Rhea" id="RHEA:14329"/>
        <dbReference type="ChEBI" id="CHEBI:16810"/>
        <dbReference type="ChEBI" id="CHEBI:18110"/>
        <dbReference type="ChEBI" id="CHEBI:29985"/>
        <dbReference type="ChEBI" id="CHEBI:57524"/>
        <dbReference type="EC" id="2.6.1.52"/>
    </reaction>
</comment>
<evidence type="ECO:0000313" key="12">
    <source>
        <dbReference type="EMBL" id="REG45337.1"/>
    </source>
</evidence>
<evidence type="ECO:0000256" key="5">
    <source>
        <dbReference type="ARBA" id="ARBA00022490"/>
    </source>
</evidence>
<evidence type="ECO:0000256" key="11">
    <source>
        <dbReference type="ARBA" id="ARBA00049007"/>
    </source>
</evidence>
<dbReference type="GO" id="GO:0004648">
    <property type="term" value="F:O-phospho-L-serine:2-oxoglutarate aminotransferase activity"/>
    <property type="evidence" value="ECO:0007669"/>
    <property type="project" value="UniProtKB-EC"/>
</dbReference>
<comment type="similarity">
    <text evidence="3">Belongs to the class-V pyridoxal-phosphate-dependent aminotransferase family. SerC subfamily.</text>
</comment>
<keyword evidence="13" id="KW-1185">Reference proteome</keyword>
<sequence>MGKTAPAARPANPRFSSGPCAKIPNFSLDMLADAPLGRSHRAAVGKAKLAEAIDLTRDVLGVPADYRIGIVPASDTGAVEMALWSLLGARKAEMLAWESFGEGWVTDVVKQLKLDAVVRKADYGKIVDFAQVDFDNDVVFTWNGTTSGVRVPNGDAIPADRAGLTICDATSAAFAMELPFDKLDVVTFSWQKVLGGEGAHGVLILSPRAVERLESHTPAWPLPKIFRMTKGGKLIEGIFKGETINTPSMLCVEDYLVALKWAQSLGGRKALVARAEANAKAVRDFIAGKDWIADLAEDPATASTTSVCLKFTDPRIRDGAAFAKAVAKRLEKEGVALDAGAYRDAPPGLRIWCGSTVETADVAALMPWIEHAFEAEIEAQAEVA</sequence>